<dbReference type="GeneID" id="73903652"/>
<feature type="compositionally biased region" description="Polar residues" evidence="4">
    <location>
        <begin position="58"/>
        <end position="69"/>
    </location>
</feature>
<dbReference type="EMBL" id="JBHSAQ010000006">
    <property type="protein sequence ID" value="MFC3958602.1"/>
    <property type="molecule type" value="Genomic_DNA"/>
</dbReference>
<feature type="region of interest" description="Disordered" evidence="4">
    <location>
        <begin position="34"/>
        <end position="69"/>
    </location>
</feature>
<dbReference type="InterPro" id="IPR000914">
    <property type="entry name" value="SBP_5_dom"/>
</dbReference>
<dbReference type="InterPro" id="IPR039424">
    <property type="entry name" value="SBP_5"/>
</dbReference>
<sequence>MEGATNDDASRRSFLKATGTATVAATSMGSLAGCLDNDPDDDEGETGSATLRYGRGAHSQTLDPQNSTSGEVAKVTNQIYDGLLDFEPGGSALVESLATDWEMEGDSVTITLREDAQFDDGTDFTADDFIATYRRFVDEDYEYYLEESSAYGPLMLGNWIDSIETDGDYTLNITLTQTYAPFLRNLGMFATAVLPKDGIESDFDFNGDANGTGPFQLETLDNANGRIRLTPNENYWGEGPEVDEVLFLEYGEPNSRAQALTEDEVEIVDTLNPSAISIVEDSDTATIEEVQGINIGYMSFNMSRVEAFRDARVRRAISHAIDTESIVTEVYSGIADQASQPCPPTIGFGHNDDLDPYEYDTDQAQTLLEEAGYGDGFSFTLTTFQNSRGYNPAPTSTAETIRTNLSDVGIDVTIDDRPFGDYLEYTGAGNHDASLAGWYTDNADPDNFYYALLHPQVEPPEGQDYIDSFDVTDYNTSNRSAWANTEFMDLIEQGQQTADQDERQELYYEAAQIAYDEAPWVYIDYAQEIRGVHETVSEYPVSAISGPHLHLVTLE</sequence>
<dbReference type="Gene3D" id="3.90.76.10">
    <property type="entry name" value="Dipeptide-binding Protein, Domain 1"/>
    <property type="match status" value="1"/>
</dbReference>
<evidence type="ECO:0000256" key="4">
    <source>
        <dbReference type="SAM" id="MobiDB-lite"/>
    </source>
</evidence>
<evidence type="ECO:0000256" key="2">
    <source>
        <dbReference type="ARBA" id="ARBA00022448"/>
    </source>
</evidence>
<dbReference type="CDD" id="cd08493">
    <property type="entry name" value="PBP2_DppA_like"/>
    <property type="match status" value="1"/>
</dbReference>
<name>A0ABD5NP41_9EURY</name>
<dbReference type="Gene3D" id="3.10.105.10">
    <property type="entry name" value="Dipeptide-binding Protein, Domain 3"/>
    <property type="match status" value="1"/>
</dbReference>
<dbReference type="Pfam" id="PF00496">
    <property type="entry name" value="SBP_bac_5"/>
    <property type="match status" value="1"/>
</dbReference>
<dbReference type="PANTHER" id="PTHR30290:SF9">
    <property type="entry name" value="OLIGOPEPTIDE-BINDING PROTEIN APPA"/>
    <property type="match status" value="1"/>
</dbReference>
<dbReference type="SUPFAM" id="SSF53850">
    <property type="entry name" value="Periplasmic binding protein-like II"/>
    <property type="match status" value="1"/>
</dbReference>
<evidence type="ECO:0000256" key="3">
    <source>
        <dbReference type="ARBA" id="ARBA00022729"/>
    </source>
</evidence>
<evidence type="ECO:0000313" key="7">
    <source>
        <dbReference type="Proteomes" id="UP001595846"/>
    </source>
</evidence>
<evidence type="ECO:0000259" key="5">
    <source>
        <dbReference type="Pfam" id="PF00496"/>
    </source>
</evidence>
<feature type="domain" description="Solute-binding protein family 5" evidence="5">
    <location>
        <begin position="93"/>
        <end position="456"/>
    </location>
</feature>
<dbReference type="Proteomes" id="UP001595846">
    <property type="component" value="Unassembled WGS sequence"/>
</dbReference>
<comment type="similarity">
    <text evidence="1">Belongs to the bacterial solute-binding protein 5 family.</text>
</comment>
<organism evidence="6 7">
    <name type="scientific">Halovivax cerinus</name>
    <dbReference type="NCBI Taxonomy" id="1487865"/>
    <lineage>
        <taxon>Archaea</taxon>
        <taxon>Methanobacteriati</taxon>
        <taxon>Methanobacteriota</taxon>
        <taxon>Stenosarchaea group</taxon>
        <taxon>Halobacteria</taxon>
        <taxon>Halobacteriales</taxon>
        <taxon>Natrialbaceae</taxon>
        <taxon>Halovivax</taxon>
    </lineage>
</organism>
<keyword evidence="7" id="KW-1185">Reference proteome</keyword>
<dbReference type="InterPro" id="IPR030678">
    <property type="entry name" value="Peptide/Ni-bd"/>
</dbReference>
<accession>A0ABD5NP41</accession>
<dbReference type="PIRSF" id="PIRSF002741">
    <property type="entry name" value="MppA"/>
    <property type="match status" value="1"/>
</dbReference>
<dbReference type="PANTHER" id="PTHR30290">
    <property type="entry name" value="PERIPLASMIC BINDING COMPONENT OF ABC TRANSPORTER"/>
    <property type="match status" value="1"/>
</dbReference>
<protein>
    <submittedName>
        <fullName evidence="6">ABC transporter substrate-binding protein</fullName>
    </submittedName>
</protein>
<comment type="caution">
    <text evidence="6">The sequence shown here is derived from an EMBL/GenBank/DDBJ whole genome shotgun (WGS) entry which is preliminary data.</text>
</comment>
<dbReference type="AlphaFoldDB" id="A0ABD5NP41"/>
<keyword evidence="2" id="KW-0813">Transport</keyword>
<gene>
    <name evidence="6" type="ORF">ACFOUR_09510</name>
</gene>
<dbReference type="PROSITE" id="PS51318">
    <property type="entry name" value="TAT"/>
    <property type="match status" value="1"/>
</dbReference>
<keyword evidence="3" id="KW-0732">Signal</keyword>
<dbReference type="GO" id="GO:0042597">
    <property type="term" value="C:periplasmic space"/>
    <property type="evidence" value="ECO:0007669"/>
    <property type="project" value="UniProtKB-ARBA"/>
</dbReference>
<evidence type="ECO:0000256" key="1">
    <source>
        <dbReference type="ARBA" id="ARBA00005695"/>
    </source>
</evidence>
<dbReference type="RefSeq" id="WP_256530943.1">
    <property type="nucleotide sequence ID" value="NZ_CP101824.1"/>
</dbReference>
<evidence type="ECO:0000313" key="6">
    <source>
        <dbReference type="EMBL" id="MFC3958602.1"/>
    </source>
</evidence>
<dbReference type="InterPro" id="IPR006311">
    <property type="entry name" value="TAT_signal"/>
</dbReference>
<reference evidence="6 7" key="1">
    <citation type="journal article" date="2019" name="Int. J. Syst. Evol. Microbiol.">
        <title>The Global Catalogue of Microorganisms (GCM) 10K type strain sequencing project: providing services to taxonomists for standard genome sequencing and annotation.</title>
        <authorList>
            <consortium name="The Broad Institute Genomics Platform"/>
            <consortium name="The Broad Institute Genome Sequencing Center for Infectious Disease"/>
            <person name="Wu L."/>
            <person name="Ma J."/>
        </authorList>
    </citation>
    <scope>NUCLEOTIDE SEQUENCE [LARGE SCALE GENOMIC DNA]</scope>
    <source>
        <strain evidence="6 7">IBRC-M 10256</strain>
    </source>
</reference>
<dbReference type="Gene3D" id="3.40.190.10">
    <property type="entry name" value="Periplasmic binding protein-like II"/>
    <property type="match status" value="1"/>
</dbReference>
<proteinExistence type="inferred from homology"/>